<sequence length="236" mass="25370">MAGPIVVIDPGHGGTQEGASGSGGLIEKNLALAISRKLKVLLEKELKATVILTRDRDALVHLSERVTLANAKKPELFISIHANSMPTEKQRRLNQGIETYFLSASASGEEAKKVAARENAESGSQPRGHAGDTLSFILADLQRSENHADSSRLAYSVHEALIAETGAQDRGVQQAPFYVLMGLEAPAVLVEVGFVSHPEEGRHLADAEYQSRLARAITAGVKQFLSQLEARDGKKD</sequence>
<dbReference type="GO" id="GO:0008745">
    <property type="term" value="F:N-acetylmuramoyl-L-alanine amidase activity"/>
    <property type="evidence" value="ECO:0007669"/>
    <property type="project" value="UniProtKB-EC"/>
</dbReference>
<dbReference type="Gene3D" id="3.40.630.40">
    <property type="entry name" value="Zn-dependent exopeptidases"/>
    <property type="match status" value="1"/>
</dbReference>
<accession>A0A2W5TQB9</accession>
<evidence type="ECO:0000256" key="3">
    <source>
        <dbReference type="ARBA" id="ARBA00022801"/>
    </source>
</evidence>
<evidence type="ECO:0000313" key="5">
    <source>
        <dbReference type="EMBL" id="PZR16822.1"/>
    </source>
</evidence>
<comment type="catalytic activity">
    <reaction evidence="1">
        <text>Hydrolyzes the link between N-acetylmuramoyl residues and L-amino acid residues in certain cell-wall glycopeptides.</text>
        <dbReference type="EC" id="3.5.1.28"/>
    </reaction>
</comment>
<dbReference type="FunFam" id="3.40.630.40:FF:000005">
    <property type="entry name" value="N-acetylmuramoyl-L-alanine amidase (AmiA)"/>
    <property type="match status" value="1"/>
</dbReference>
<evidence type="ECO:0000256" key="2">
    <source>
        <dbReference type="ARBA" id="ARBA00011901"/>
    </source>
</evidence>
<dbReference type="EMBL" id="QFQP01000003">
    <property type="protein sequence ID" value="PZR16822.1"/>
    <property type="molecule type" value="Genomic_DNA"/>
</dbReference>
<dbReference type="SUPFAM" id="SSF53187">
    <property type="entry name" value="Zn-dependent exopeptidases"/>
    <property type="match status" value="1"/>
</dbReference>
<comment type="caution">
    <text evidence="5">The sequence shown here is derived from an EMBL/GenBank/DDBJ whole genome shotgun (WGS) entry which is preliminary data.</text>
</comment>
<protein>
    <recommendedName>
        <fullName evidence="2">N-acetylmuramoyl-L-alanine amidase</fullName>
        <ecNumber evidence="2">3.5.1.28</ecNumber>
    </recommendedName>
</protein>
<organism evidence="5 6">
    <name type="scientific">Archangium gephyra</name>
    <dbReference type="NCBI Taxonomy" id="48"/>
    <lineage>
        <taxon>Bacteria</taxon>
        <taxon>Pseudomonadati</taxon>
        <taxon>Myxococcota</taxon>
        <taxon>Myxococcia</taxon>
        <taxon>Myxococcales</taxon>
        <taxon>Cystobacterineae</taxon>
        <taxon>Archangiaceae</taxon>
        <taxon>Archangium</taxon>
    </lineage>
</organism>
<dbReference type="GO" id="GO:0030288">
    <property type="term" value="C:outer membrane-bounded periplasmic space"/>
    <property type="evidence" value="ECO:0007669"/>
    <property type="project" value="TreeGrafter"/>
</dbReference>
<dbReference type="Pfam" id="PF01520">
    <property type="entry name" value="Amidase_3"/>
    <property type="match status" value="1"/>
</dbReference>
<evidence type="ECO:0000313" key="6">
    <source>
        <dbReference type="Proteomes" id="UP000249061"/>
    </source>
</evidence>
<proteinExistence type="predicted"/>
<dbReference type="GO" id="GO:0009253">
    <property type="term" value="P:peptidoglycan catabolic process"/>
    <property type="evidence" value="ECO:0007669"/>
    <property type="project" value="InterPro"/>
</dbReference>
<dbReference type="InterPro" id="IPR050695">
    <property type="entry name" value="N-acetylmuramoyl_amidase_3"/>
</dbReference>
<dbReference type="PANTHER" id="PTHR30404:SF0">
    <property type="entry name" value="N-ACETYLMURAMOYL-L-ALANINE AMIDASE AMIC"/>
    <property type="match status" value="1"/>
</dbReference>
<reference evidence="5 6" key="1">
    <citation type="submission" date="2017-08" db="EMBL/GenBank/DDBJ databases">
        <title>Infants hospitalized years apart are colonized by the same room-sourced microbial strains.</title>
        <authorList>
            <person name="Brooks B."/>
            <person name="Olm M.R."/>
            <person name="Firek B.A."/>
            <person name="Baker R."/>
            <person name="Thomas B.C."/>
            <person name="Morowitz M.J."/>
            <person name="Banfield J.F."/>
        </authorList>
    </citation>
    <scope>NUCLEOTIDE SEQUENCE [LARGE SCALE GENOMIC DNA]</scope>
    <source>
        <strain evidence="5">S2_003_000_R2_14</strain>
    </source>
</reference>
<evidence type="ECO:0000259" key="4">
    <source>
        <dbReference type="SMART" id="SM00646"/>
    </source>
</evidence>
<name>A0A2W5TQB9_9BACT</name>
<evidence type="ECO:0000256" key="1">
    <source>
        <dbReference type="ARBA" id="ARBA00001561"/>
    </source>
</evidence>
<dbReference type="AlphaFoldDB" id="A0A2W5TQB9"/>
<dbReference type="PANTHER" id="PTHR30404">
    <property type="entry name" value="N-ACETYLMURAMOYL-L-ALANINE AMIDASE"/>
    <property type="match status" value="1"/>
</dbReference>
<dbReference type="InterPro" id="IPR002508">
    <property type="entry name" value="MurNAc-LAA_cat"/>
</dbReference>
<keyword evidence="3" id="KW-0378">Hydrolase</keyword>
<dbReference type="SMART" id="SM00646">
    <property type="entry name" value="Ami_3"/>
    <property type="match status" value="1"/>
</dbReference>
<gene>
    <name evidence="5" type="ORF">DI536_05520</name>
</gene>
<dbReference type="EC" id="3.5.1.28" evidence="2"/>
<feature type="domain" description="MurNAc-LAA" evidence="4">
    <location>
        <begin position="66"/>
        <end position="222"/>
    </location>
</feature>
<dbReference type="Proteomes" id="UP000249061">
    <property type="component" value="Unassembled WGS sequence"/>
</dbReference>
<dbReference type="CDD" id="cd02696">
    <property type="entry name" value="MurNAc-LAA"/>
    <property type="match status" value="1"/>
</dbReference>